<accession>A0A8D8PRR4</accession>
<evidence type="ECO:0000256" key="1">
    <source>
        <dbReference type="SAM" id="SignalP"/>
    </source>
</evidence>
<feature type="chain" id="PRO_5034659014" description="Maturase K" evidence="1">
    <location>
        <begin position="19"/>
        <end position="117"/>
    </location>
</feature>
<proteinExistence type="predicted"/>
<evidence type="ECO:0008006" key="3">
    <source>
        <dbReference type="Google" id="ProtNLM"/>
    </source>
</evidence>
<dbReference type="AlphaFoldDB" id="A0A8D8PRR4"/>
<feature type="signal peptide" evidence="1">
    <location>
        <begin position="1"/>
        <end position="18"/>
    </location>
</feature>
<keyword evidence="1" id="KW-0732">Signal</keyword>
<protein>
    <recommendedName>
        <fullName evidence="3">Maturase K</fullName>
    </recommendedName>
</protein>
<organism evidence="2">
    <name type="scientific">Cacopsylla melanoneura</name>
    <dbReference type="NCBI Taxonomy" id="428564"/>
    <lineage>
        <taxon>Eukaryota</taxon>
        <taxon>Metazoa</taxon>
        <taxon>Ecdysozoa</taxon>
        <taxon>Arthropoda</taxon>
        <taxon>Hexapoda</taxon>
        <taxon>Insecta</taxon>
        <taxon>Pterygota</taxon>
        <taxon>Neoptera</taxon>
        <taxon>Paraneoptera</taxon>
        <taxon>Hemiptera</taxon>
        <taxon>Sternorrhyncha</taxon>
        <taxon>Psylloidea</taxon>
        <taxon>Psyllidae</taxon>
        <taxon>Psyllinae</taxon>
        <taxon>Cacopsylla</taxon>
    </lineage>
</organism>
<reference evidence="2" key="1">
    <citation type="submission" date="2021-05" db="EMBL/GenBank/DDBJ databases">
        <authorList>
            <person name="Alioto T."/>
            <person name="Alioto T."/>
            <person name="Gomez Garrido J."/>
        </authorList>
    </citation>
    <scope>NUCLEOTIDE SEQUENCE</scope>
</reference>
<sequence length="117" mass="13998">MWQSLFCHFLIAKRSLRALPSTLYITIESKNATSPSLLPIFVNSENHCGPIFHWKKCIMFCWHFHADRCFHVVLEMISQIFSEENKNMFYNLVSFGHLYLVLRKHHHRFYHQPFVAS</sequence>
<dbReference type="EMBL" id="HBUF01025639">
    <property type="protein sequence ID" value="CAG6612832.1"/>
    <property type="molecule type" value="Transcribed_RNA"/>
</dbReference>
<name>A0A8D8PRR4_9HEMI</name>
<evidence type="ECO:0000313" key="2">
    <source>
        <dbReference type="EMBL" id="CAG6612832.1"/>
    </source>
</evidence>